<dbReference type="InterPro" id="IPR020864">
    <property type="entry name" value="MACPF"/>
</dbReference>
<evidence type="ECO:0000313" key="4">
    <source>
        <dbReference type="EMBL" id="PRB89832.1"/>
    </source>
</evidence>
<dbReference type="Pfam" id="PF01823">
    <property type="entry name" value="MACPF"/>
    <property type="match status" value="1"/>
</dbReference>
<feature type="domain" description="MACPF" evidence="2">
    <location>
        <begin position="15"/>
        <end position="347"/>
    </location>
</feature>
<accession>A0A2S9CSW0</accession>
<evidence type="ECO:0000313" key="6">
    <source>
        <dbReference type="Proteomes" id="UP000238534"/>
    </source>
</evidence>
<gene>
    <name evidence="3" type="ORF">CQ022_15945</name>
    <name evidence="4" type="ORF">CQ033_14840</name>
</gene>
<dbReference type="PROSITE" id="PS51412">
    <property type="entry name" value="MACPF_2"/>
    <property type="match status" value="1"/>
</dbReference>
<evidence type="ECO:0000313" key="5">
    <source>
        <dbReference type="Proteomes" id="UP000238325"/>
    </source>
</evidence>
<dbReference type="OrthoDB" id="1038436at2"/>
<comment type="caution">
    <text evidence="3">The sequence shown here is derived from an EMBL/GenBank/DDBJ whole genome shotgun (WGS) entry which is preliminary data.</text>
</comment>
<dbReference type="Proteomes" id="UP000238534">
    <property type="component" value="Unassembled WGS sequence"/>
</dbReference>
<dbReference type="EMBL" id="PCPP01000002">
    <property type="protein sequence ID" value="PRB83590.1"/>
    <property type="molecule type" value="Genomic_DNA"/>
</dbReference>
<feature type="signal peptide" evidence="1">
    <location>
        <begin position="1"/>
        <end position="21"/>
    </location>
</feature>
<sequence>MKKLSFLFASIILLFAASCSTDELENPNLNENSKKNSGRNFAKSAGDGIYDVLGYGYNATGEYANSNSAGYQVIDIEKFKTEQAGRLITDNVFSQEYLEEYGENAEAYSKMVSTKVGASAGFSLFKKLISVTFSSAVSNTTTNKFDAKYIYGSYNLLIKQRRFRFNATPVLLSDYLTPEFSSDLQNNSPAQIVNDYGTHVAVDIYTGAKLDVMFQSETTNQSREKAARVGVKVGVKSIFDANVDNDIDTSESSKNFSRKLSYKTRGGDPSKSLVGELNLDQSNPKINISSWQNSSTPANAVLVEFGSNGLIPLYEFIKDPVKKAQLKAYIDQYLIDNQVRLDYTNTANLVNGNFVRNPATNQIFFMFENKLRYIQSPMTLYGLFNITSGEIATVSPSNLSTVERGADLTPDNDLKQDNYTNKIYMREGNTLRYIPNLGIYNKYRFNNNAVKKINGTNGYIIGSDIF</sequence>
<keyword evidence="5" id="KW-1185">Reference proteome</keyword>
<dbReference type="RefSeq" id="WP_105683313.1">
    <property type="nucleotide sequence ID" value="NZ_JBBGZD010000002.1"/>
</dbReference>
<dbReference type="Proteomes" id="UP000238325">
    <property type="component" value="Unassembled WGS sequence"/>
</dbReference>
<organism evidence="3 6">
    <name type="scientific">Chryseobacterium culicis</name>
    <dbReference type="NCBI Taxonomy" id="680127"/>
    <lineage>
        <taxon>Bacteria</taxon>
        <taxon>Pseudomonadati</taxon>
        <taxon>Bacteroidota</taxon>
        <taxon>Flavobacteriia</taxon>
        <taxon>Flavobacteriales</taxon>
        <taxon>Weeksellaceae</taxon>
        <taxon>Chryseobacterium group</taxon>
        <taxon>Chryseobacterium</taxon>
    </lineage>
</organism>
<name>A0A2S9CSW0_CHRCI</name>
<feature type="chain" id="PRO_5015449867" description="MACPF domain-containing protein" evidence="1">
    <location>
        <begin position="22"/>
        <end position="466"/>
    </location>
</feature>
<dbReference type="EMBL" id="PCPH01000003">
    <property type="protein sequence ID" value="PRB89832.1"/>
    <property type="molecule type" value="Genomic_DNA"/>
</dbReference>
<reference evidence="5 6" key="1">
    <citation type="submission" date="2017-09" db="EMBL/GenBank/DDBJ databases">
        <title>Genomic, metabolic, and phenotypic characteristics of bacterial isolates from the natural microbiome of the model nematode Caenorhabditis elegans.</title>
        <authorList>
            <person name="Zimmermann J."/>
            <person name="Obeng N."/>
            <person name="Yang W."/>
            <person name="Obeng O."/>
            <person name="Kissoyan K."/>
            <person name="Pees B."/>
            <person name="Dirksen P."/>
            <person name="Hoppner M."/>
            <person name="Franke A."/>
            <person name="Rosenstiel P."/>
            <person name="Leippe M."/>
            <person name="Dierking K."/>
            <person name="Kaleta C."/>
            <person name="Schulenburg H."/>
        </authorList>
    </citation>
    <scope>NUCLEOTIDE SEQUENCE [LARGE SCALE GENOMIC DNA]</scope>
    <source>
        <strain evidence="3 6">MYb25</strain>
        <strain evidence="4 5">MYb44</strain>
    </source>
</reference>
<evidence type="ECO:0000313" key="3">
    <source>
        <dbReference type="EMBL" id="PRB83590.1"/>
    </source>
</evidence>
<dbReference type="AlphaFoldDB" id="A0A2S9CSW0"/>
<protein>
    <recommendedName>
        <fullName evidence="2">MACPF domain-containing protein</fullName>
    </recommendedName>
</protein>
<proteinExistence type="predicted"/>
<dbReference type="PROSITE" id="PS51257">
    <property type="entry name" value="PROKAR_LIPOPROTEIN"/>
    <property type="match status" value="1"/>
</dbReference>
<evidence type="ECO:0000256" key="1">
    <source>
        <dbReference type="SAM" id="SignalP"/>
    </source>
</evidence>
<keyword evidence="1" id="KW-0732">Signal</keyword>
<evidence type="ECO:0000259" key="2">
    <source>
        <dbReference type="PROSITE" id="PS51412"/>
    </source>
</evidence>